<keyword evidence="2 5" id="KW-0863">Zinc-finger</keyword>
<dbReference type="PANTHER" id="PTHR46927">
    <property type="entry name" value="AGAP005574-PA"/>
    <property type="match status" value="1"/>
</dbReference>
<dbReference type="AlphaFoldDB" id="A0A8C6PV82"/>
<dbReference type="PANTHER" id="PTHR46927:SF3">
    <property type="entry name" value="THAP-TYPE DOMAIN-CONTAINING PROTEIN"/>
    <property type="match status" value="1"/>
</dbReference>
<dbReference type="Ensembl" id="ENSNFUT00015051749.1">
    <property type="protein sequence ID" value="ENSNFUP00015049613.1"/>
    <property type="gene ID" value="ENSNFUG00015023360.1"/>
</dbReference>
<evidence type="ECO:0000256" key="5">
    <source>
        <dbReference type="PROSITE-ProRule" id="PRU00309"/>
    </source>
</evidence>
<dbReference type="SMART" id="SM00980">
    <property type="entry name" value="THAP"/>
    <property type="match status" value="1"/>
</dbReference>
<name>A0A8C6PV82_NOTFU</name>
<keyword evidence="3" id="KW-0862">Zinc</keyword>
<organism evidence="8 9">
    <name type="scientific">Nothobranchius furzeri</name>
    <name type="common">Turquoise killifish</name>
    <dbReference type="NCBI Taxonomy" id="105023"/>
    <lineage>
        <taxon>Eukaryota</taxon>
        <taxon>Metazoa</taxon>
        <taxon>Chordata</taxon>
        <taxon>Craniata</taxon>
        <taxon>Vertebrata</taxon>
        <taxon>Euteleostomi</taxon>
        <taxon>Actinopterygii</taxon>
        <taxon>Neopterygii</taxon>
        <taxon>Teleostei</taxon>
        <taxon>Neoteleostei</taxon>
        <taxon>Acanthomorphata</taxon>
        <taxon>Ovalentaria</taxon>
        <taxon>Atherinomorphae</taxon>
        <taxon>Cyprinodontiformes</taxon>
        <taxon>Nothobranchiidae</taxon>
        <taxon>Nothobranchius</taxon>
    </lineage>
</organism>
<reference evidence="8" key="2">
    <citation type="submission" date="2025-08" db="UniProtKB">
        <authorList>
            <consortium name="Ensembl"/>
        </authorList>
    </citation>
    <scope>IDENTIFICATION</scope>
</reference>
<dbReference type="Pfam" id="PF05485">
    <property type="entry name" value="THAP"/>
    <property type="match status" value="1"/>
</dbReference>
<sequence length="188" mass="21423">MVDSCCAPGCANHRGQVQDRAFYRIPKDPARRERWISAIKRARSAMKKTERWNPSHNGFRLCSDHFSDNPLSPDYVPSVFKHVPSPVKKKGELLIEQFNRRQAAKKRRLQQDFTEAATQAAMGSYISAENDSHNTGPSCENENCKTIIYSLKLEVQALRAENQLLKESLSKTELNESALRSSFGRQRL</sequence>
<keyword evidence="4 5" id="KW-0238">DNA-binding</keyword>
<dbReference type="GeneTree" id="ENSGT00940000174627"/>
<evidence type="ECO:0000256" key="2">
    <source>
        <dbReference type="ARBA" id="ARBA00022771"/>
    </source>
</evidence>
<dbReference type="InterPro" id="IPR052224">
    <property type="entry name" value="THAP_domain_protein"/>
</dbReference>
<evidence type="ECO:0000256" key="3">
    <source>
        <dbReference type="ARBA" id="ARBA00022833"/>
    </source>
</evidence>
<keyword evidence="9" id="KW-1185">Reference proteome</keyword>
<evidence type="ECO:0000259" key="7">
    <source>
        <dbReference type="PROSITE" id="PS50950"/>
    </source>
</evidence>
<keyword evidence="6" id="KW-0175">Coiled coil</keyword>
<dbReference type="SUPFAM" id="SSF57716">
    <property type="entry name" value="Glucocorticoid receptor-like (DNA-binding domain)"/>
    <property type="match status" value="1"/>
</dbReference>
<proteinExistence type="predicted"/>
<evidence type="ECO:0000256" key="4">
    <source>
        <dbReference type="ARBA" id="ARBA00023125"/>
    </source>
</evidence>
<evidence type="ECO:0000313" key="8">
    <source>
        <dbReference type="Ensembl" id="ENSNFUP00015049613.1"/>
    </source>
</evidence>
<evidence type="ECO:0000313" key="9">
    <source>
        <dbReference type="Proteomes" id="UP000694548"/>
    </source>
</evidence>
<reference evidence="8" key="3">
    <citation type="submission" date="2025-09" db="UniProtKB">
        <authorList>
            <consortium name="Ensembl"/>
        </authorList>
    </citation>
    <scope>IDENTIFICATION</scope>
</reference>
<evidence type="ECO:0000256" key="6">
    <source>
        <dbReference type="SAM" id="Coils"/>
    </source>
</evidence>
<keyword evidence="1" id="KW-0479">Metal-binding</keyword>
<dbReference type="Proteomes" id="UP000694548">
    <property type="component" value="Chromosome sgr08"/>
</dbReference>
<reference evidence="8" key="1">
    <citation type="submission" date="2014-08" db="EMBL/GenBank/DDBJ databases">
        <authorList>
            <person name="Senf B."/>
            <person name="Petzold A."/>
            <person name="Downie B.R."/>
            <person name="Koch P."/>
            <person name="Platzer M."/>
        </authorList>
    </citation>
    <scope>NUCLEOTIDE SEQUENCE [LARGE SCALE GENOMIC DNA]</scope>
    <source>
        <strain evidence="8">GRZ</strain>
    </source>
</reference>
<dbReference type="PROSITE" id="PS50950">
    <property type="entry name" value="ZF_THAP"/>
    <property type="match status" value="1"/>
</dbReference>
<feature type="domain" description="THAP-type" evidence="7">
    <location>
        <begin position="1"/>
        <end position="80"/>
    </location>
</feature>
<dbReference type="GO" id="GO:0003677">
    <property type="term" value="F:DNA binding"/>
    <property type="evidence" value="ECO:0007669"/>
    <property type="project" value="UniProtKB-UniRule"/>
</dbReference>
<dbReference type="InterPro" id="IPR006612">
    <property type="entry name" value="THAP_Znf"/>
</dbReference>
<dbReference type="GO" id="GO:0008270">
    <property type="term" value="F:zinc ion binding"/>
    <property type="evidence" value="ECO:0007669"/>
    <property type="project" value="UniProtKB-KW"/>
</dbReference>
<evidence type="ECO:0000256" key="1">
    <source>
        <dbReference type="ARBA" id="ARBA00022723"/>
    </source>
</evidence>
<protein>
    <recommendedName>
        <fullName evidence="7">THAP-type domain-containing protein</fullName>
    </recommendedName>
</protein>
<accession>A0A8C6PV82</accession>
<feature type="coiled-coil region" evidence="6">
    <location>
        <begin position="148"/>
        <end position="175"/>
    </location>
</feature>